<keyword evidence="4" id="KW-0479">Metal-binding</keyword>
<dbReference type="InterPro" id="IPR009010">
    <property type="entry name" value="Asp_de-COase-like_dom_sf"/>
</dbReference>
<evidence type="ECO:0000256" key="3">
    <source>
        <dbReference type="ARBA" id="ARBA00022505"/>
    </source>
</evidence>
<dbReference type="PROSITE" id="PS00490">
    <property type="entry name" value="MOLYBDOPTERIN_PROK_2"/>
    <property type="match status" value="1"/>
</dbReference>
<evidence type="ECO:0000256" key="7">
    <source>
        <dbReference type="ARBA" id="ARBA00023014"/>
    </source>
</evidence>
<dbReference type="Pfam" id="PF01568">
    <property type="entry name" value="Molydop_binding"/>
    <property type="match status" value="1"/>
</dbReference>
<dbReference type="CDD" id="cd02775">
    <property type="entry name" value="MopB_CT"/>
    <property type="match status" value="1"/>
</dbReference>
<keyword evidence="3" id="KW-0500">Molybdenum</keyword>
<keyword evidence="6" id="KW-0408">Iron</keyword>
<sequence>MTREQLLKAKIPCPETGIEVKHTLCDICCPGTHCGVDAYVKDAQIIKVEGTDGHPFNEGKLCPKGSANRQYIYRKDRIHTPLRRVGERGEGKFEPISWDEAYREIADRLLDAKARYGADSVAFFSGFTKWYRQYLHRFAYSFGSINYGSECSSCWKSTEMAWMSTAGTITDPDFGNSNVILGWALNAFYSMHVAGPALLALKDMGKKFIIVDPRKTPATDKLADIHLQLKPGTDGALALGMAKIIIDNGWQDKEFVEKYTYGFEQYAAEVKKYDLKKVAGITGLDPRDIERATELYATGGPASIHESPSPVTHHTNGFQNYRAILCLNALTGNFDRAGGNLPVTATYYDQCAGYHTYEHEYYLERLPGDPMTKIGAQRFPLWSKLVPEFQAMDLARQINEGTPYPIKALFCMGLNAKMFPDTPAFYEALRKVDFFVDTDLFLTDTAKYADIVLPACSSFERGEFKAYPGGFAAYTKPVIPPLYESRSDTDILRDLAELMELDDPLLREGYEAAIRYMIRDTGVTVEELQASDMPVHVPTARDTVPGEFLANGIKTPTGKFEFYSTTVAEFQDSHGLSPVPTYSDTLADEPDADAYPFVLNTGARLPNTLHSRLHDVPWLRSMRKTPMADISLEDAARLDLREGDMVELYNSVGAIRVAVCPTGRVRAGDIHLYHGYRECNANNLVGACHLDPYSGFPGYKSNRCGMKKI</sequence>
<dbReference type="InterPro" id="IPR006656">
    <property type="entry name" value="Mopterin_OxRdtase"/>
</dbReference>
<dbReference type="SUPFAM" id="SSF50692">
    <property type="entry name" value="ADC-like"/>
    <property type="match status" value="1"/>
</dbReference>
<dbReference type="GO" id="GO:0016491">
    <property type="term" value="F:oxidoreductase activity"/>
    <property type="evidence" value="ECO:0007669"/>
    <property type="project" value="UniProtKB-KW"/>
</dbReference>
<feature type="domain" description="4Fe-4S Mo/W bis-MGD-type" evidence="8">
    <location>
        <begin position="18"/>
        <end position="76"/>
    </location>
</feature>
<dbReference type="Proteomes" id="UP000607645">
    <property type="component" value="Unassembled WGS sequence"/>
</dbReference>
<comment type="caution">
    <text evidence="9">The sequence shown here is derived from an EMBL/GenBank/DDBJ whole genome shotgun (WGS) entry which is preliminary data.</text>
</comment>
<dbReference type="InterPro" id="IPR006963">
    <property type="entry name" value="Mopterin_OxRdtase_4Fe-4S_dom"/>
</dbReference>
<accession>A0A8J6JA63</accession>
<keyword evidence="10" id="KW-1185">Reference proteome</keyword>
<dbReference type="Gene3D" id="3.40.50.740">
    <property type="match status" value="1"/>
</dbReference>
<reference evidence="9" key="1">
    <citation type="submission" date="2020-08" db="EMBL/GenBank/DDBJ databases">
        <title>Genome public.</title>
        <authorList>
            <person name="Liu C."/>
            <person name="Sun Q."/>
        </authorList>
    </citation>
    <scope>NUCLEOTIDE SEQUENCE</scope>
    <source>
        <strain evidence="9">NSJ-52</strain>
    </source>
</reference>
<dbReference type="Gene3D" id="2.40.40.20">
    <property type="match status" value="1"/>
</dbReference>
<organism evidence="9 10">
    <name type="scientific">Lawsonibacter faecis</name>
    <dbReference type="NCBI Taxonomy" id="2763052"/>
    <lineage>
        <taxon>Bacteria</taxon>
        <taxon>Bacillati</taxon>
        <taxon>Bacillota</taxon>
        <taxon>Clostridia</taxon>
        <taxon>Eubacteriales</taxon>
        <taxon>Oscillospiraceae</taxon>
        <taxon>Lawsonibacter</taxon>
    </lineage>
</organism>
<dbReference type="Pfam" id="PF04879">
    <property type="entry name" value="Molybdop_Fe4S4"/>
    <property type="match status" value="1"/>
</dbReference>
<evidence type="ECO:0000256" key="2">
    <source>
        <dbReference type="ARBA" id="ARBA00010312"/>
    </source>
</evidence>
<evidence type="ECO:0000256" key="5">
    <source>
        <dbReference type="ARBA" id="ARBA00023002"/>
    </source>
</evidence>
<dbReference type="Gene3D" id="2.20.25.90">
    <property type="entry name" value="ADC-like domains"/>
    <property type="match status" value="1"/>
</dbReference>
<keyword evidence="7" id="KW-0411">Iron-sulfur</keyword>
<evidence type="ECO:0000256" key="4">
    <source>
        <dbReference type="ARBA" id="ARBA00022723"/>
    </source>
</evidence>
<dbReference type="GO" id="GO:0046872">
    <property type="term" value="F:metal ion binding"/>
    <property type="evidence" value="ECO:0007669"/>
    <property type="project" value="UniProtKB-KW"/>
</dbReference>
<dbReference type="SUPFAM" id="SSF53706">
    <property type="entry name" value="Formate dehydrogenase/DMSO reductase, domains 1-3"/>
    <property type="match status" value="1"/>
</dbReference>
<dbReference type="PROSITE" id="PS51669">
    <property type="entry name" value="4FE4S_MOW_BIS_MGD"/>
    <property type="match status" value="1"/>
</dbReference>
<dbReference type="GO" id="GO:0051536">
    <property type="term" value="F:iron-sulfur cluster binding"/>
    <property type="evidence" value="ECO:0007669"/>
    <property type="project" value="UniProtKB-KW"/>
</dbReference>
<evidence type="ECO:0000313" key="10">
    <source>
        <dbReference type="Proteomes" id="UP000607645"/>
    </source>
</evidence>
<evidence type="ECO:0000259" key="8">
    <source>
        <dbReference type="PROSITE" id="PS51669"/>
    </source>
</evidence>
<dbReference type="GO" id="GO:0043546">
    <property type="term" value="F:molybdopterin cofactor binding"/>
    <property type="evidence" value="ECO:0007669"/>
    <property type="project" value="InterPro"/>
</dbReference>
<evidence type="ECO:0000256" key="6">
    <source>
        <dbReference type="ARBA" id="ARBA00023004"/>
    </source>
</evidence>
<keyword evidence="5" id="KW-0560">Oxidoreductase</keyword>
<gene>
    <name evidence="9" type="ORF">H8S62_01305</name>
</gene>
<name>A0A8J6JA63_9FIRM</name>
<dbReference type="EMBL" id="JACOPQ010000001">
    <property type="protein sequence ID" value="MBC5735646.1"/>
    <property type="molecule type" value="Genomic_DNA"/>
</dbReference>
<comment type="similarity">
    <text evidence="2">Belongs to the prokaryotic molybdopterin-containing oxidoreductase family.</text>
</comment>
<dbReference type="Gene3D" id="3.40.228.10">
    <property type="entry name" value="Dimethylsulfoxide Reductase, domain 2"/>
    <property type="match status" value="1"/>
</dbReference>
<protein>
    <submittedName>
        <fullName evidence="9">Molybdopterin-dependent oxidoreductase</fullName>
    </submittedName>
</protein>
<evidence type="ECO:0000313" key="9">
    <source>
        <dbReference type="EMBL" id="MBC5735646.1"/>
    </source>
</evidence>
<proteinExistence type="inferred from homology"/>
<dbReference type="InterPro" id="IPR006655">
    <property type="entry name" value="Mopterin_OxRdtase_prok_CS"/>
</dbReference>
<dbReference type="InterPro" id="IPR050612">
    <property type="entry name" value="Prok_Mopterin_Oxidored"/>
</dbReference>
<dbReference type="AlphaFoldDB" id="A0A8J6JA63"/>
<dbReference type="Pfam" id="PF00384">
    <property type="entry name" value="Molybdopterin"/>
    <property type="match status" value="1"/>
</dbReference>
<evidence type="ECO:0000256" key="1">
    <source>
        <dbReference type="ARBA" id="ARBA00001942"/>
    </source>
</evidence>
<dbReference type="SMART" id="SM00926">
    <property type="entry name" value="Molybdop_Fe4S4"/>
    <property type="match status" value="1"/>
</dbReference>
<dbReference type="InterPro" id="IPR006657">
    <property type="entry name" value="MoPterin_dinucl-bd_dom"/>
</dbReference>
<comment type="cofactor">
    <cofactor evidence="1">
        <name>Mo-bis(molybdopterin guanine dinucleotide)</name>
        <dbReference type="ChEBI" id="CHEBI:60539"/>
    </cofactor>
</comment>
<dbReference type="PANTHER" id="PTHR43742:SF6">
    <property type="entry name" value="OXIDOREDUCTASE YYAE-RELATED"/>
    <property type="match status" value="1"/>
</dbReference>
<dbReference type="PANTHER" id="PTHR43742">
    <property type="entry name" value="TRIMETHYLAMINE-N-OXIDE REDUCTASE"/>
    <property type="match status" value="1"/>
</dbReference>